<organism evidence="3 4">
    <name type="scientific">Suillus discolor</name>
    <dbReference type="NCBI Taxonomy" id="1912936"/>
    <lineage>
        <taxon>Eukaryota</taxon>
        <taxon>Fungi</taxon>
        <taxon>Dikarya</taxon>
        <taxon>Basidiomycota</taxon>
        <taxon>Agaricomycotina</taxon>
        <taxon>Agaricomycetes</taxon>
        <taxon>Agaricomycetidae</taxon>
        <taxon>Boletales</taxon>
        <taxon>Suillineae</taxon>
        <taxon>Suillaceae</taxon>
        <taxon>Suillus</taxon>
    </lineage>
</organism>
<evidence type="ECO:0000256" key="1">
    <source>
        <dbReference type="SAM" id="Phobius"/>
    </source>
</evidence>
<dbReference type="EMBL" id="JABBWM010000032">
    <property type="protein sequence ID" value="KAG2107256.1"/>
    <property type="molecule type" value="Genomic_DNA"/>
</dbReference>
<reference evidence="3" key="1">
    <citation type="journal article" date="2020" name="New Phytol.">
        <title>Comparative genomics reveals dynamic genome evolution in host specialist ectomycorrhizal fungi.</title>
        <authorList>
            <person name="Lofgren L.A."/>
            <person name="Nguyen N.H."/>
            <person name="Vilgalys R."/>
            <person name="Ruytinx J."/>
            <person name="Liao H.L."/>
            <person name="Branco S."/>
            <person name="Kuo A."/>
            <person name="LaButti K."/>
            <person name="Lipzen A."/>
            <person name="Andreopoulos W."/>
            <person name="Pangilinan J."/>
            <person name="Riley R."/>
            <person name="Hundley H."/>
            <person name="Na H."/>
            <person name="Barry K."/>
            <person name="Grigoriev I.V."/>
            <person name="Stajich J.E."/>
            <person name="Kennedy P.G."/>
        </authorList>
    </citation>
    <scope>NUCLEOTIDE SEQUENCE</scope>
    <source>
        <strain evidence="3">FC423</strain>
    </source>
</reference>
<dbReference type="OrthoDB" id="2662385at2759"/>
<feature type="transmembrane region" description="Helical" evidence="1">
    <location>
        <begin position="218"/>
        <end position="242"/>
    </location>
</feature>
<evidence type="ECO:0000313" key="3">
    <source>
        <dbReference type="EMBL" id="KAG2107256.1"/>
    </source>
</evidence>
<dbReference type="InterPro" id="IPR045340">
    <property type="entry name" value="DUF6533"/>
</dbReference>
<feature type="transmembrane region" description="Helical" evidence="1">
    <location>
        <begin position="254"/>
        <end position="277"/>
    </location>
</feature>
<keyword evidence="1" id="KW-1133">Transmembrane helix</keyword>
<feature type="transmembrane region" description="Helical" evidence="1">
    <location>
        <begin position="176"/>
        <end position="197"/>
    </location>
</feature>
<accession>A0A9P7F714</accession>
<feature type="transmembrane region" description="Helical" evidence="1">
    <location>
        <begin position="89"/>
        <end position="111"/>
    </location>
</feature>
<dbReference type="Pfam" id="PF20151">
    <property type="entry name" value="DUF6533"/>
    <property type="match status" value="1"/>
</dbReference>
<gene>
    <name evidence="3" type="ORF">F5147DRAFT_212066</name>
</gene>
<feature type="transmembrane region" description="Helical" evidence="1">
    <location>
        <begin position="51"/>
        <end position="77"/>
    </location>
</feature>
<feature type="domain" description="DUF6533" evidence="2">
    <location>
        <begin position="22"/>
        <end position="66"/>
    </location>
</feature>
<name>A0A9P7F714_9AGAM</name>
<dbReference type="AlphaFoldDB" id="A0A9P7F714"/>
<keyword evidence="1" id="KW-0812">Transmembrane</keyword>
<protein>
    <recommendedName>
        <fullName evidence="2">DUF6533 domain-containing protein</fullName>
    </recommendedName>
</protein>
<feature type="transmembrane region" description="Helical" evidence="1">
    <location>
        <begin position="20"/>
        <end position="39"/>
    </location>
</feature>
<dbReference type="RefSeq" id="XP_041292134.1">
    <property type="nucleotide sequence ID" value="XM_041428626.1"/>
</dbReference>
<sequence>MTVISDDPSQWPLVNSYNFHSYFIVAASAAIIYDWALAFGQEVELIWKRRWSLMTFLYLSVRYTALPYVVIFMLITLPTISVADAVSNNLFLALNWLNVVVTALLGIIMIVRLHAMYRRSRKMLIFLVATFLGITIPCVGITATGTRHTIGEEFILSGAYQCNYNYEGDARLLNSMTWLLCTLWEVLLLCLAVWIAVKNFRELPRPSRARTIDDCLMVVIKTHVVYFGSFTVASCFALGFLSPTLVDSNSMGTMTYHSILDVVSVTQLFMLGPRLILSVREYDAKLVADSDAGTYMTSLVFYQHAYASSAVTV</sequence>
<keyword evidence="4" id="KW-1185">Reference proteome</keyword>
<dbReference type="GeneID" id="64690885"/>
<keyword evidence="1" id="KW-0472">Membrane</keyword>
<feature type="transmembrane region" description="Helical" evidence="1">
    <location>
        <begin position="123"/>
        <end position="143"/>
    </location>
</feature>
<evidence type="ECO:0000313" key="4">
    <source>
        <dbReference type="Proteomes" id="UP000823399"/>
    </source>
</evidence>
<comment type="caution">
    <text evidence="3">The sequence shown here is derived from an EMBL/GenBank/DDBJ whole genome shotgun (WGS) entry which is preliminary data.</text>
</comment>
<proteinExistence type="predicted"/>
<evidence type="ECO:0000259" key="2">
    <source>
        <dbReference type="Pfam" id="PF20151"/>
    </source>
</evidence>
<dbReference type="Proteomes" id="UP000823399">
    <property type="component" value="Unassembled WGS sequence"/>
</dbReference>